<dbReference type="RefSeq" id="WP_000004527.1">
    <property type="nucleotide sequence ID" value="NZ_BKQF01000067.1"/>
</dbReference>
<gene>
    <name evidence="1" type="ORF">AhaeAN43_16315</name>
</gene>
<dbReference type="EMBL" id="CP031976">
    <property type="protein sequence ID" value="QHI14798.1"/>
    <property type="molecule type" value="Genomic_DNA"/>
</dbReference>
<reference evidence="1 2" key="1">
    <citation type="submission" date="2018-08" db="EMBL/GenBank/DDBJ databases">
        <title>Analysis of the genomic diversity of Mexican Acinetobacter haemolyticus clinical isolates.</title>
        <authorList>
            <person name="Castro-Jaimes S."/>
            <person name="Cevallos M.A."/>
        </authorList>
    </citation>
    <scope>NUCLEOTIDE SEQUENCE [LARGE SCALE GENOMIC DNA]</scope>
    <source>
        <strain evidence="1 2">AN43</strain>
    </source>
</reference>
<proteinExistence type="predicted"/>
<sequence length="775" mass="89757">MSESNPSRQNAADIPRVSLKQTLEKLFGDEQFNRAEHIQYIADLLTSHPSDQYLKELNLDLLDFDLQTNSVVARPAALVSSRKHTVSATPVTWYVNSIAQLAESEENALIWNILVLKAAIYLIALPDIKPELFKEDHTEHFNTVKRLFQRFRTANRILSSEKEYQNTPEYRLLWEKYLKDPSLSLVEFIRYLNEVIDEERDKESSNDFMQNLLNVIRITFNYVLENKAKIAKASIETQLQHEFLDEDQLIAESSEIKKGQKSKALNIEQQLDDQDTRQILVDPTIVTPLAAYSESSQSYVLPLVAKHIQRKEHLLPYSSLFPNTTSISALITELYKNYIIEIKEDSKDKDKETKKKKASLILMLSFLTGNKIQEWLRLQSKRAKNLNARQQIKQSNGQYYLRSKFSIFENKDFAYPEGLLNQTVHLDIPIPNSFIESLRDGDPVTEEDLQQHLKQLRAKFYIPKLSLIRIGSLLHQTILQRTGNKQLADILTGIDANKSSSTSYCHQNILTLQTEYVSILKELCESLSDDYQNIEYAAEKNFGSRKAPTSNVIQNIFATLKFRIISQKEDDWIAIFNHYNLWMWHFLLLFTAARPVAEFPGFLKSFNLKRKICMVSDKEVGGRQGYGRLIPLGHFVVQELQKFIDFLHYFKTQIAPSQPEIPQHIQQILESKLPLLNIFQDGQWYPLRPSIIKKSNPELSLLHENWHRHTARAFLSHKISEIEILALFGHEPMQQEAAHPYSSLSISQYSRIAHILEQMKDHFNITGIELDVLTQ</sequence>
<evidence type="ECO:0000313" key="2">
    <source>
        <dbReference type="Proteomes" id="UP000463868"/>
    </source>
</evidence>
<name>A0A2K8Q3R5_ACIHA</name>
<organism evidence="1 2">
    <name type="scientific">Acinetobacter haemolyticus</name>
    <dbReference type="NCBI Taxonomy" id="29430"/>
    <lineage>
        <taxon>Bacteria</taxon>
        <taxon>Pseudomonadati</taxon>
        <taxon>Pseudomonadota</taxon>
        <taxon>Gammaproteobacteria</taxon>
        <taxon>Moraxellales</taxon>
        <taxon>Moraxellaceae</taxon>
        <taxon>Acinetobacter</taxon>
    </lineage>
</organism>
<dbReference type="Proteomes" id="UP000463868">
    <property type="component" value="Chromosome"/>
</dbReference>
<protein>
    <submittedName>
        <fullName evidence="1">Uncharacterized protein</fullName>
    </submittedName>
</protein>
<dbReference type="AlphaFoldDB" id="A0A2K8Q3R5"/>
<accession>A0A2K8Q3R5</accession>
<evidence type="ECO:0000313" key="1">
    <source>
        <dbReference type="EMBL" id="QHI14798.1"/>
    </source>
</evidence>